<keyword evidence="2" id="KW-1185">Reference proteome</keyword>
<name>A0ABX5FFY3_9BACL</name>
<accession>A0ABX5FFY3</accession>
<proteinExistence type="predicted"/>
<dbReference type="Proteomes" id="UP000241645">
    <property type="component" value="Unassembled WGS sequence"/>
</dbReference>
<comment type="caution">
    <text evidence="1">The sequence shown here is derived from an EMBL/GenBank/DDBJ whole genome shotgun (WGS) entry which is preliminary data.</text>
</comment>
<dbReference type="EMBL" id="PXZO01000073">
    <property type="protein sequence ID" value="PSK01953.1"/>
    <property type="molecule type" value="Genomic_DNA"/>
</dbReference>
<organism evidence="1 2">
    <name type="scientific">Brevibacillus porteri</name>
    <dbReference type="NCBI Taxonomy" id="2126350"/>
    <lineage>
        <taxon>Bacteria</taxon>
        <taxon>Bacillati</taxon>
        <taxon>Bacillota</taxon>
        <taxon>Bacilli</taxon>
        <taxon>Bacillales</taxon>
        <taxon>Paenibacillaceae</taxon>
        <taxon>Brevibacillus</taxon>
    </lineage>
</organism>
<gene>
    <name evidence="1" type="ORF">C7R92_30960</name>
</gene>
<protein>
    <submittedName>
        <fullName evidence="1">Uncharacterized protein</fullName>
    </submittedName>
</protein>
<evidence type="ECO:0000313" key="1">
    <source>
        <dbReference type="EMBL" id="PSK01953.1"/>
    </source>
</evidence>
<reference evidence="1 2" key="1">
    <citation type="submission" date="2018-03" db="EMBL/GenBank/DDBJ databases">
        <title>Brevisbacillus phylogenomics.</title>
        <authorList>
            <person name="Dunlap C."/>
        </authorList>
    </citation>
    <scope>NUCLEOTIDE SEQUENCE [LARGE SCALE GENOMIC DNA]</scope>
    <source>
        <strain evidence="1 2">NRRL B-41110</strain>
    </source>
</reference>
<sequence>MRKFRIIWNRPPVIDGENKDLGSFMQPPTVKYSATDPEGNNFTFSEYLNGKQIRSFQGVAGQQYTVEISHDAWIRLDLDVQHQIKIVATDSAGISSERIFTFTRKETHIEFMLEYGNPDIKADFTLDGMPLRVLVTLERYLPEGSSIESVKVCNNYLDAVPTWEDCTGAVKGNRGYLFTNKTKTAANWAINLWVILAKGTATERVRMSGYGGAFD</sequence>
<evidence type="ECO:0000313" key="2">
    <source>
        <dbReference type="Proteomes" id="UP000241645"/>
    </source>
</evidence>